<reference evidence="1 2" key="1">
    <citation type="journal article" date="2010" name="Nature">
        <title>Genome sequencing and analysis of the model grass Brachypodium distachyon.</title>
        <authorList>
            <consortium name="International Brachypodium Initiative"/>
        </authorList>
    </citation>
    <scope>NUCLEOTIDE SEQUENCE [LARGE SCALE GENOMIC DNA]</scope>
    <source>
        <strain evidence="1 2">Bd21</strain>
    </source>
</reference>
<evidence type="ECO:0000313" key="1">
    <source>
        <dbReference type="EMBL" id="KQK08761.1"/>
    </source>
</evidence>
<evidence type="ECO:0000313" key="3">
    <source>
        <dbReference type="Proteomes" id="UP000008810"/>
    </source>
</evidence>
<dbReference type="STRING" id="15368.A0A0Q3KCS1"/>
<feature type="non-terminal residue" evidence="1">
    <location>
        <position position="1"/>
    </location>
</feature>
<protein>
    <submittedName>
        <fullName evidence="1 2">Uncharacterized protein</fullName>
    </submittedName>
</protein>
<evidence type="ECO:0000313" key="2">
    <source>
        <dbReference type="EnsemblPlants" id="KQK08761"/>
    </source>
</evidence>
<organism evidence="1">
    <name type="scientific">Brachypodium distachyon</name>
    <name type="common">Purple false brome</name>
    <name type="synonym">Trachynia distachya</name>
    <dbReference type="NCBI Taxonomy" id="15368"/>
    <lineage>
        <taxon>Eukaryota</taxon>
        <taxon>Viridiplantae</taxon>
        <taxon>Streptophyta</taxon>
        <taxon>Embryophyta</taxon>
        <taxon>Tracheophyta</taxon>
        <taxon>Spermatophyta</taxon>
        <taxon>Magnoliopsida</taxon>
        <taxon>Liliopsida</taxon>
        <taxon>Poales</taxon>
        <taxon>Poaceae</taxon>
        <taxon>BOP clade</taxon>
        <taxon>Pooideae</taxon>
        <taxon>Stipodae</taxon>
        <taxon>Brachypodieae</taxon>
        <taxon>Brachypodium</taxon>
    </lineage>
</organism>
<accession>A0A0Q3KCS1</accession>
<gene>
    <name evidence="1" type="ORF">BRADI_2g43746v3</name>
</gene>
<dbReference type="InParanoid" id="A0A0Q3KCS1"/>
<dbReference type="OrthoDB" id="3648309at2759"/>
<dbReference type="AlphaFoldDB" id="A0A0Q3KCS1"/>
<keyword evidence="3" id="KW-1185">Reference proteome</keyword>
<sequence>IDTHTNGFPLSTNQGQANTSGAVKRLLPWYAERSQVGVQTPGDPICQAMLQNLEEPLICTRLTLPLVKKLGYKMLKLS</sequence>
<reference evidence="2" key="3">
    <citation type="submission" date="2018-08" db="UniProtKB">
        <authorList>
            <consortium name="EnsemblPlants"/>
        </authorList>
    </citation>
    <scope>IDENTIFICATION</scope>
    <source>
        <strain evidence="2">cv. Bd21</strain>
    </source>
</reference>
<dbReference type="PANTHER" id="PTHR42828:SF3">
    <property type="entry name" value="THREONYLCARBAMOYL-AMP SYNTHASE"/>
    <property type="match status" value="1"/>
</dbReference>
<dbReference type="EMBL" id="CM000881">
    <property type="protein sequence ID" value="KQK08761.1"/>
    <property type="molecule type" value="Genomic_DNA"/>
</dbReference>
<reference evidence="1" key="2">
    <citation type="submission" date="2017-06" db="EMBL/GenBank/DDBJ databases">
        <title>WGS assembly of Brachypodium distachyon.</title>
        <authorList>
            <consortium name="The International Brachypodium Initiative"/>
            <person name="Lucas S."/>
            <person name="Harmon-Smith M."/>
            <person name="Lail K."/>
            <person name="Tice H."/>
            <person name="Grimwood J."/>
            <person name="Bruce D."/>
            <person name="Barry K."/>
            <person name="Shu S."/>
            <person name="Lindquist E."/>
            <person name="Wang M."/>
            <person name="Pitluck S."/>
            <person name="Vogel J.P."/>
            <person name="Garvin D.F."/>
            <person name="Mockler T.C."/>
            <person name="Schmutz J."/>
            <person name="Rokhsar D."/>
            <person name="Bevan M.W."/>
        </authorList>
    </citation>
    <scope>NUCLEOTIDE SEQUENCE</scope>
    <source>
        <strain evidence="1">Bd21</strain>
    </source>
</reference>
<proteinExistence type="predicted"/>
<dbReference type="Proteomes" id="UP000008810">
    <property type="component" value="Chromosome 2"/>
</dbReference>
<dbReference type="PANTHER" id="PTHR42828">
    <property type="entry name" value="DHBP SYNTHASE RIBB-LIKE ALPHA/BETA DOMAIN-CONTAINING PROTEIN"/>
    <property type="match status" value="1"/>
</dbReference>
<dbReference type="EnsemblPlants" id="KQK08761">
    <property type="protein sequence ID" value="KQK08761"/>
    <property type="gene ID" value="BRADI_2g43746v3"/>
</dbReference>
<name>A0A0Q3KCS1_BRADI</name>
<dbReference type="InterPro" id="IPR052532">
    <property type="entry name" value="SUA5_domain"/>
</dbReference>
<dbReference type="Gramene" id="KQK08761">
    <property type="protein sequence ID" value="KQK08761"/>
    <property type="gene ID" value="BRADI_2g43746v3"/>
</dbReference>